<comment type="caution">
    <text evidence="3">The sequence shown here is derived from an EMBL/GenBank/DDBJ whole genome shotgun (WGS) entry which is preliminary data.</text>
</comment>
<evidence type="ECO:0000313" key="5">
    <source>
        <dbReference type="EMBL" id="GCE10137.1"/>
    </source>
</evidence>
<evidence type="ECO:0000313" key="2">
    <source>
        <dbReference type="EMBL" id="GCE02676.1"/>
    </source>
</evidence>
<dbReference type="RefSeq" id="WP_126594034.1">
    <property type="nucleotide sequence ID" value="NZ_BIFQ01000001.1"/>
</dbReference>
<feature type="compositionally biased region" description="Basic and acidic residues" evidence="1">
    <location>
        <begin position="109"/>
        <end position="135"/>
    </location>
</feature>
<evidence type="ECO:0000313" key="3">
    <source>
        <dbReference type="EMBL" id="GCE07771.1"/>
    </source>
</evidence>
<evidence type="ECO:0000256" key="1">
    <source>
        <dbReference type="SAM" id="MobiDB-lite"/>
    </source>
</evidence>
<keyword evidence="6" id="KW-1185">Reference proteome</keyword>
<feature type="compositionally biased region" description="Basic and acidic residues" evidence="1">
    <location>
        <begin position="144"/>
        <end position="154"/>
    </location>
</feature>
<evidence type="ECO:0000313" key="4">
    <source>
        <dbReference type="EMBL" id="GCE07780.1"/>
    </source>
</evidence>
<dbReference type="OrthoDB" id="4919249at2"/>
<proteinExistence type="predicted"/>
<reference evidence="6" key="1">
    <citation type="submission" date="2018-12" db="EMBL/GenBank/DDBJ databases">
        <title>Tengunoibacter tsumagoiensis gen. nov., sp. nov., Dictyobacter kobayashii sp. nov., D. alpinus sp. nov., and D. joshuensis sp. nov. and description of Dictyobacteraceae fam. nov. within the order Ktedonobacterales isolated from Tengu-no-mugimeshi.</title>
        <authorList>
            <person name="Wang C.M."/>
            <person name="Zheng Y."/>
            <person name="Sakai Y."/>
            <person name="Toyoda A."/>
            <person name="Minakuchi Y."/>
            <person name="Abe K."/>
            <person name="Yokota A."/>
            <person name="Yabe S."/>
        </authorList>
    </citation>
    <scope>NUCLEOTIDE SEQUENCE [LARGE SCALE GENOMIC DNA]</scope>
    <source>
        <strain evidence="6">S-27</strain>
    </source>
</reference>
<dbReference type="EMBL" id="BIFQ01000002">
    <property type="protein sequence ID" value="GCE07780.1"/>
    <property type="molecule type" value="Genomic_DNA"/>
</dbReference>
<protein>
    <submittedName>
        <fullName evidence="3">Uncharacterized protein</fullName>
    </submittedName>
</protein>
<organism evidence="3 6">
    <name type="scientific">Dictyobacter aurantiacus</name>
    <dbReference type="NCBI Taxonomy" id="1936993"/>
    <lineage>
        <taxon>Bacteria</taxon>
        <taxon>Bacillati</taxon>
        <taxon>Chloroflexota</taxon>
        <taxon>Ktedonobacteria</taxon>
        <taxon>Ktedonobacterales</taxon>
        <taxon>Dictyobacteraceae</taxon>
        <taxon>Dictyobacter</taxon>
    </lineage>
</organism>
<dbReference type="AlphaFoldDB" id="A0A401ZLL2"/>
<dbReference type="EMBL" id="BIFQ01000002">
    <property type="protein sequence ID" value="GCE10137.1"/>
    <property type="molecule type" value="Genomic_DNA"/>
</dbReference>
<dbReference type="Proteomes" id="UP000287224">
    <property type="component" value="Unassembled WGS sequence"/>
</dbReference>
<accession>A0A401ZLL2</accession>
<reference evidence="3" key="2">
    <citation type="journal article" date="2019" name="Int. J. Syst. Evol. Microbiol.">
        <title>Tengunoibacter tsumagoiensis gen. nov., sp. nov., Dictyobacter kobayashii sp. nov., Dictyobacter alpinus sp. nov., and description of Dictyobacteraceae fam. nov. within the order Ktedonobacterales isolated from Tengu-no-mugimeshi, a soil-like granular mass of micro-organisms, and emended descriptions of the genera Ktedonobacter and Dictyobacter.</title>
        <authorList>
            <person name="Wang C."/>
            <person name="Zheng Y."/>
            <person name="Sakai Y."/>
            <person name="Toyoda A."/>
            <person name="Minakuchi Y."/>
            <person name="Abe K."/>
            <person name="Yokota A."/>
            <person name="Yabe S."/>
        </authorList>
    </citation>
    <scope>NUCLEOTIDE SEQUENCE</scope>
    <source>
        <strain evidence="3">S-27</strain>
    </source>
</reference>
<sequence length="695" mass="78537">MERKKFGEPVQTATVVGAAYGIHRTTLTQAAKAGVLGRSAYRSGDAWLIKTDHPDFWEWLRGHEYHPRVKGYRKQQAAKAAQQRLLEEEGMDVPPQEAHEMAGSPTVHQEARREPEQKQQEAVTKEPPAEGDRRAAPSSGGDAPMDRARHGDPVREPDLVVSVVEDAVDEAAGATEAGVSARRQRRLIAYMDVRRGEGMTDAGERFTFGAQASLSEVLAAVPQLGDTNQVRLWLCGELPTDTSGSYEGWVLARELRQRYTTGARGHYLSDERPEETVARYRRRGSEQELEIRHVFSWFGTECTATEAYEAIRLLSRYLQATFGEEASAYATPALTFQALWTRLNRLQKRSFAPLPAPIRETIRSHAGQGRIELCTLPELKRLPGLYYYDGIFMYSALAWGLPTELAIHDSRNEYAGKVAARYRIRYTIPTDWQHLGLFMTPRDAITGNQRDRHTWSFPGAESAGQTYETWVDGSELDVLSSAYASIEEGFAVWRITILERIVFKAEKASTQKKPLDGLVEKLANLREKVERDALETPDDARLYQLVRGGIRNIVLHGIGTFNRSSRNVTYILGIDEPAPDGYSSRREIDDTTVWYSVPAATEGYSQQFDHPEWAAQVWARCRARMIKAALTLPRESIIAIRTDAIALTEEHPDWNTNTKRGTLRLKWAIRQSVNAPHTYEALDLLQRQQEKERDR</sequence>
<evidence type="ECO:0000313" key="6">
    <source>
        <dbReference type="Proteomes" id="UP000287224"/>
    </source>
</evidence>
<dbReference type="EMBL" id="BIFQ01000001">
    <property type="protein sequence ID" value="GCE02676.1"/>
    <property type="molecule type" value="Genomic_DNA"/>
</dbReference>
<gene>
    <name evidence="2" type="ORF">KDAU_00050</name>
    <name evidence="3" type="ORF">KDAU_51000</name>
    <name evidence="4" type="ORF">KDAU_51090</name>
    <name evidence="5" type="ORF">KDAU_74660</name>
</gene>
<dbReference type="EMBL" id="BIFQ01000001">
    <property type="protein sequence ID" value="GCE07771.1"/>
    <property type="molecule type" value="Genomic_DNA"/>
</dbReference>
<name>A0A401ZLL2_9CHLR</name>
<feature type="region of interest" description="Disordered" evidence="1">
    <location>
        <begin position="96"/>
        <end position="154"/>
    </location>
</feature>